<evidence type="ECO:0000256" key="10">
    <source>
        <dbReference type="ARBA" id="ARBA00022840"/>
    </source>
</evidence>
<keyword evidence="7" id="KW-0808">Transferase</keyword>
<evidence type="ECO:0000313" key="17">
    <source>
        <dbReference type="Proteomes" id="UP001063166"/>
    </source>
</evidence>
<evidence type="ECO:0000256" key="6">
    <source>
        <dbReference type="ARBA" id="ARBA00022642"/>
    </source>
</evidence>
<keyword evidence="17" id="KW-1185">Reference proteome</keyword>
<dbReference type="AlphaFoldDB" id="A0A9P3PLP0"/>
<dbReference type="GO" id="GO:0009435">
    <property type="term" value="P:NAD+ biosynthetic process"/>
    <property type="evidence" value="ECO:0007669"/>
    <property type="project" value="InterPro"/>
</dbReference>
<keyword evidence="9" id="KW-0547">Nucleotide-binding</keyword>
<dbReference type="NCBIfam" id="TIGR00482">
    <property type="entry name" value="nicotinate (nicotinamide) nucleotide adenylyltransferase"/>
    <property type="match status" value="1"/>
</dbReference>
<dbReference type="GO" id="GO:0005634">
    <property type="term" value="C:nucleus"/>
    <property type="evidence" value="ECO:0007669"/>
    <property type="project" value="UniProtKB-SubCell"/>
</dbReference>
<evidence type="ECO:0000256" key="7">
    <source>
        <dbReference type="ARBA" id="ARBA00022679"/>
    </source>
</evidence>
<dbReference type="InterPro" id="IPR014729">
    <property type="entry name" value="Rossmann-like_a/b/a_fold"/>
</dbReference>
<protein>
    <submittedName>
        <fullName evidence="16">Eukaryotic NMN adenylyltransferase family protein</fullName>
    </submittedName>
</protein>
<evidence type="ECO:0000256" key="11">
    <source>
        <dbReference type="ARBA" id="ARBA00023027"/>
    </source>
</evidence>
<dbReference type="InterPro" id="IPR004821">
    <property type="entry name" value="Cyt_trans-like"/>
</dbReference>
<comment type="pathway">
    <text evidence="2">Cofactor biosynthesis; NAD(+) biosynthesis; NAD(+) from nicotinamide D-ribonucleotide: step 1/1.</text>
</comment>
<dbReference type="InterPro" id="IPR051182">
    <property type="entry name" value="Euk_NMN_adenylyltrnsfrase"/>
</dbReference>
<dbReference type="Proteomes" id="UP001063166">
    <property type="component" value="Unassembled WGS sequence"/>
</dbReference>
<keyword evidence="12" id="KW-0539">Nucleus</keyword>
<evidence type="ECO:0000256" key="8">
    <source>
        <dbReference type="ARBA" id="ARBA00022695"/>
    </source>
</evidence>
<evidence type="ECO:0000256" key="12">
    <source>
        <dbReference type="ARBA" id="ARBA00023242"/>
    </source>
</evidence>
<evidence type="ECO:0000259" key="15">
    <source>
        <dbReference type="Pfam" id="PF01467"/>
    </source>
</evidence>
<dbReference type="CDD" id="cd09286">
    <property type="entry name" value="NMNAT_Eukarya"/>
    <property type="match status" value="1"/>
</dbReference>
<comment type="catalytic activity">
    <reaction evidence="14">
        <text>beta-nicotinamide D-ribonucleotide + ATP + H(+) = diphosphate + NAD(+)</text>
        <dbReference type="Rhea" id="RHEA:21360"/>
        <dbReference type="ChEBI" id="CHEBI:14649"/>
        <dbReference type="ChEBI" id="CHEBI:15378"/>
        <dbReference type="ChEBI" id="CHEBI:30616"/>
        <dbReference type="ChEBI" id="CHEBI:33019"/>
        <dbReference type="ChEBI" id="CHEBI:57540"/>
        <dbReference type="EC" id="2.7.7.1"/>
    </reaction>
</comment>
<dbReference type="GO" id="GO:0000309">
    <property type="term" value="F:nicotinamide-nucleotide adenylyltransferase activity"/>
    <property type="evidence" value="ECO:0007669"/>
    <property type="project" value="UniProtKB-EC"/>
</dbReference>
<evidence type="ECO:0000256" key="2">
    <source>
        <dbReference type="ARBA" id="ARBA00004658"/>
    </source>
</evidence>
<evidence type="ECO:0000256" key="14">
    <source>
        <dbReference type="ARBA" id="ARBA00049001"/>
    </source>
</evidence>
<keyword evidence="5" id="KW-0597">Phosphoprotein</keyword>
<evidence type="ECO:0000256" key="3">
    <source>
        <dbReference type="ARBA" id="ARBA00005019"/>
    </source>
</evidence>
<evidence type="ECO:0000256" key="9">
    <source>
        <dbReference type="ARBA" id="ARBA00022741"/>
    </source>
</evidence>
<dbReference type="SUPFAM" id="SSF52374">
    <property type="entry name" value="Nucleotidylyl transferase"/>
    <property type="match status" value="1"/>
</dbReference>
<sequence length="462" mass="52625">MPDASRPSAGQFTNPPNYSFPHHRLAGVVRDPKKTPLVLVACGSFSPVTYLHLRMFEMAKDYVRQNTDFEIVGGYLSPVSDMYKKPGLLSAHHRVNMCNLAAEESSSWLMVDHWEAFQDYQRTAVVLDHFDYEINTVLGGVRTEEGEHRNVHVMLLAGSDLISTMSEPGVWSHADLDHILGRYGTFIVERAGSGMDQATDSLARWRNNIHMISQLIQNDVSSTKVRLFLRRGLSVRYLLPTVVVDYIEQHGLYQDDTPNAVFLMNLFRCLYTFYGRQLFIAIFSASTTIDVAIKRKTPRRLPMSMMGHTYQRRFGTITRTMAPPLLGTSTPVKIRLYATVRPYLNARYYPDPGGSIHGPPARRLQHRIFFSKPHASLRRPGEFMEPFWKHENEVLRATLRPTSIEKSDYHLSTVSGHFEAHTHSLTRFPSTVGSFLRNLLSEESLRPRCFPASASQLPSWPI</sequence>
<comment type="similarity">
    <text evidence="4">Belongs to the eukaryotic NMN adenylyltransferase family.</text>
</comment>
<evidence type="ECO:0000256" key="4">
    <source>
        <dbReference type="ARBA" id="ARBA00007064"/>
    </source>
</evidence>
<dbReference type="GO" id="GO:0005524">
    <property type="term" value="F:ATP binding"/>
    <property type="evidence" value="ECO:0007669"/>
    <property type="project" value="UniProtKB-KW"/>
</dbReference>
<dbReference type="Gene3D" id="3.40.50.620">
    <property type="entry name" value="HUPs"/>
    <property type="match status" value="1"/>
</dbReference>
<organism evidence="16 17">
    <name type="scientific">Lyophyllum shimeji</name>
    <name type="common">Hon-shimeji</name>
    <name type="synonym">Tricholoma shimeji</name>
    <dbReference type="NCBI Taxonomy" id="47721"/>
    <lineage>
        <taxon>Eukaryota</taxon>
        <taxon>Fungi</taxon>
        <taxon>Dikarya</taxon>
        <taxon>Basidiomycota</taxon>
        <taxon>Agaricomycotina</taxon>
        <taxon>Agaricomycetes</taxon>
        <taxon>Agaricomycetidae</taxon>
        <taxon>Agaricales</taxon>
        <taxon>Tricholomatineae</taxon>
        <taxon>Lyophyllaceae</taxon>
        <taxon>Lyophyllum</taxon>
    </lineage>
</organism>
<comment type="pathway">
    <text evidence="3">Cofactor biosynthesis; NAD(+) biosynthesis; deamido-NAD(+) from nicotinate D-ribonucleotide: step 1/1.</text>
</comment>
<keyword evidence="6" id="KW-0662">Pyridine nucleotide biosynthesis</keyword>
<dbReference type="OrthoDB" id="422187at2759"/>
<evidence type="ECO:0000256" key="5">
    <source>
        <dbReference type="ARBA" id="ARBA00022553"/>
    </source>
</evidence>
<name>A0A9P3PLP0_LYOSH</name>
<comment type="subcellular location">
    <subcellularLocation>
        <location evidence="1">Nucleus</location>
    </subcellularLocation>
</comment>
<keyword evidence="10" id="KW-0067">ATP-binding</keyword>
<evidence type="ECO:0000256" key="1">
    <source>
        <dbReference type="ARBA" id="ARBA00004123"/>
    </source>
</evidence>
<dbReference type="InterPro" id="IPR005248">
    <property type="entry name" value="NadD/NMNAT"/>
</dbReference>
<feature type="domain" description="Cytidyltransferase-like" evidence="15">
    <location>
        <begin position="40"/>
        <end position="226"/>
    </location>
</feature>
<evidence type="ECO:0000313" key="16">
    <source>
        <dbReference type="EMBL" id="GLB37724.1"/>
    </source>
</evidence>
<gene>
    <name evidence="16" type="primary">NMA1</name>
    <name evidence="16" type="ORF">LshimejAT787_0407750</name>
</gene>
<dbReference type="InterPro" id="IPR045094">
    <property type="entry name" value="NMNAT_euk"/>
</dbReference>
<dbReference type="PANTHER" id="PTHR12039">
    <property type="entry name" value="NICOTINAMIDE MONONUCLEOTIDE ADENYLYLTRANSFERASE"/>
    <property type="match status" value="1"/>
</dbReference>
<comment type="caution">
    <text evidence="16">The sequence shown here is derived from an EMBL/GenBank/DDBJ whole genome shotgun (WGS) entry which is preliminary data.</text>
</comment>
<evidence type="ECO:0000256" key="13">
    <source>
        <dbReference type="ARBA" id="ARBA00048721"/>
    </source>
</evidence>
<keyword evidence="8 16" id="KW-0548">Nucleotidyltransferase</keyword>
<reference evidence="16" key="1">
    <citation type="submission" date="2022-07" db="EMBL/GenBank/DDBJ databases">
        <title>The genome of Lyophyllum shimeji provides insight into the initial evolution of ectomycorrhizal fungal genome.</title>
        <authorList>
            <person name="Kobayashi Y."/>
            <person name="Shibata T."/>
            <person name="Hirakawa H."/>
            <person name="Shigenobu S."/>
            <person name="Nishiyama T."/>
            <person name="Yamada A."/>
            <person name="Hasebe M."/>
            <person name="Kawaguchi M."/>
        </authorList>
    </citation>
    <scope>NUCLEOTIDE SEQUENCE</scope>
    <source>
        <strain evidence="16">AT787</strain>
    </source>
</reference>
<dbReference type="Pfam" id="PF01467">
    <property type="entry name" value="CTP_transf_like"/>
    <property type="match status" value="1"/>
</dbReference>
<proteinExistence type="inferred from homology"/>
<dbReference type="GO" id="GO:0004515">
    <property type="term" value="F:nicotinate-nucleotide adenylyltransferase activity"/>
    <property type="evidence" value="ECO:0007669"/>
    <property type="project" value="UniProtKB-EC"/>
</dbReference>
<dbReference type="EMBL" id="BRPK01000004">
    <property type="protein sequence ID" value="GLB37724.1"/>
    <property type="molecule type" value="Genomic_DNA"/>
</dbReference>
<keyword evidence="11" id="KW-0520">NAD</keyword>
<comment type="catalytic activity">
    <reaction evidence="13">
        <text>nicotinate beta-D-ribonucleotide + ATP + H(+) = deamido-NAD(+) + diphosphate</text>
        <dbReference type="Rhea" id="RHEA:22860"/>
        <dbReference type="ChEBI" id="CHEBI:15378"/>
        <dbReference type="ChEBI" id="CHEBI:30616"/>
        <dbReference type="ChEBI" id="CHEBI:33019"/>
        <dbReference type="ChEBI" id="CHEBI:57502"/>
        <dbReference type="ChEBI" id="CHEBI:58437"/>
        <dbReference type="EC" id="2.7.7.18"/>
    </reaction>
</comment>
<dbReference type="PANTHER" id="PTHR12039:SF0">
    <property type="entry name" value="NICOTINAMIDE-NUCLEOTIDE ADENYLYLTRANSFERASE"/>
    <property type="match status" value="1"/>
</dbReference>
<dbReference type="FunFam" id="3.40.50.620:FF:000074">
    <property type="entry name" value="Nicotinamide-nucleotide adenylyltransferase"/>
    <property type="match status" value="1"/>
</dbReference>
<accession>A0A9P3PLP0</accession>